<accession>A0ABS9EJT6</accession>
<name>A0ABS9EJT6_9BACT</name>
<evidence type="ECO:0000313" key="1">
    <source>
        <dbReference type="EMBL" id="MCF4141420.1"/>
    </source>
</evidence>
<proteinExistence type="predicted"/>
<keyword evidence="2" id="KW-1185">Reference proteome</keyword>
<gene>
    <name evidence="1" type="ORF">L2W38_01135</name>
</gene>
<comment type="caution">
    <text evidence="1">The sequence shown here is derived from an EMBL/GenBank/DDBJ whole genome shotgun (WGS) entry which is preliminary data.</text>
</comment>
<dbReference type="Proteomes" id="UP001200430">
    <property type="component" value="Unassembled WGS sequence"/>
</dbReference>
<sequence>MQDRSIRLEDHFLDVLSVEIANYERISHLLDDMEEARLVIDPVVVDSRKLTSSYIRRNRVPSGGRTPFVVYCRIRGGGAAKEALVEDSISRWYGEEIILRATKKIVDRGFYSRYQVEDAVDRIGSMGWVPVDSDEGGRR</sequence>
<dbReference type="RefSeq" id="WP_236097823.1">
    <property type="nucleotide sequence ID" value="NZ_JAKGUD010000001.1"/>
</dbReference>
<reference evidence="1 2" key="1">
    <citation type="submission" date="2022-01" db="EMBL/GenBank/DDBJ databases">
        <title>Dethiosulfovibrio faecalis sp. nov., a novel proteolytic, non-sulfur-reducing bacterium isolated from a marine aquaculture solid waste bioreactor.</title>
        <authorList>
            <person name="Grabowski S."/>
            <person name="Apolinario E."/>
            <person name="Schneider N."/>
            <person name="Marshall C.W."/>
            <person name="Sowers K.R."/>
        </authorList>
    </citation>
    <scope>NUCLEOTIDE SEQUENCE [LARGE SCALE GENOMIC DNA]</scope>
    <source>
        <strain evidence="1 2">DSM 12537</strain>
    </source>
</reference>
<evidence type="ECO:0000313" key="2">
    <source>
        <dbReference type="Proteomes" id="UP001200430"/>
    </source>
</evidence>
<protein>
    <submittedName>
        <fullName evidence="1">Uncharacterized protein</fullName>
    </submittedName>
</protein>
<organism evidence="1 2">
    <name type="scientific">Dethiosulfovibrio marinus</name>
    <dbReference type="NCBI Taxonomy" id="133532"/>
    <lineage>
        <taxon>Bacteria</taxon>
        <taxon>Thermotogati</taxon>
        <taxon>Synergistota</taxon>
        <taxon>Synergistia</taxon>
        <taxon>Synergistales</taxon>
        <taxon>Dethiosulfovibrionaceae</taxon>
        <taxon>Dethiosulfovibrio</taxon>
    </lineage>
</organism>
<dbReference type="EMBL" id="JAKGUD010000001">
    <property type="protein sequence ID" value="MCF4141420.1"/>
    <property type="molecule type" value="Genomic_DNA"/>
</dbReference>